<name>A0A8B8FP45_9HEMI</name>
<keyword evidence="3" id="KW-1185">Reference proteome</keyword>
<sequence>MQDIKQEIMKNVVNQMGSFEFEPTIGYVWELSRLKSLENWTMEKPSAEEMAEAGFYCPNPDVPDVVKCFSCFIELDGWEPTDKPWNEHRKRALTLNPPCKFIEIGKKEMDCSVNDFLEIQKSVALRSFKEKCEKNLKTMLALHKKQKSSLKKELQKLGVS</sequence>
<organism evidence="3 4">
    <name type="scientific">Sipha flava</name>
    <name type="common">yellow sugarcane aphid</name>
    <dbReference type="NCBI Taxonomy" id="143950"/>
    <lineage>
        <taxon>Eukaryota</taxon>
        <taxon>Metazoa</taxon>
        <taxon>Ecdysozoa</taxon>
        <taxon>Arthropoda</taxon>
        <taxon>Hexapoda</taxon>
        <taxon>Insecta</taxon>
        <taxon>Pterygota</taxon>
        <taxon>Neoptera</taxon>
        <taxon>Paraneoptera</taxon>
        <taxon>Hemiptera</taxon>
        <taxon>Sternorrhyncha</taxon>
        <taxon>Aphidomorpha</taxon>
        <taxon>Aphidoidea</taxon>
        <taxon>Aphididae</taxon>
        <taxon>Sipha</taxon>
    </lineage>
</organism>
<dbReference type="GO" id="GO:0046872">
    <property type="term" value="F:metal ion binding"/>
    <property type="evidence" value="ECO:0007669"/>
    <property type="project" value="UniProtKB-KW"/>
</dbReference>
<dbReference type="InterPro" id="IPR001370">
    <property type="entry name" value="BIR_rpt"/>
</dbReference>
<dbReference type="AlphaFoldDB" id="A0A8B8FP45"/>
<dbReference type="RefSeq" id="XP_025412328.1">
    <property type="nucleotide sequence ID" value="XM_025556543.1"/>
</dbReference>
<dbReference type="SMART" id="SM00238">
    <property type="entry name" value="BIR"/>
    <property type="match status" value="1"/>
</dbReference>
<evidence type="ECO:0000256" key="2">
    <source>
        <dbReference type="ARBA" id="ARBA00022833"/>
    </source>
</evidence>
<dbReference type="Pfam" id="PF00653">
    <property type="entry name" value="BIR"/>
    <property type="match status" value="1"/>
</dbReference>
<dbReference type="PROSITE" id="PS50143">
    <property type="entry name" value="BIR_REPEAT_2"/>
    <property type="match status" value="1"/>
</dbReference>
<gene>
    <name evidence="4" type="primary">LOC112684840</name>
</gene>
<dbReference type="InterPro" id="IPR051190">
    <property type="entry name" value="Baculoviral_IAP"/>
</dbReference>
<dbReference type="CDD" id="cd00022">
    <property type="entry name" value="BIR"/>
    <property type="match status" value="1"/>
</dbReference>
<keyword evidence="1" id="KW-0479">Metal-binding</keyword>
<dbReference type="PANTHER" id="PTHR46771">
    <property type="entry name" value="DETERIN"/>
    <property type="match status" value="1"/>
</dbReference>
<dbReference type="Proteomes" id="UP000694846">
    <property type="component" value="Unplaced"/>
</dbReference>
<dbReference type="OrthoDB" id="2196114at2759"/>
<proteinExistence type="predicted"/>
<keyword evidence="2" id="KW-0862">Zinc</keyword>
<dbReference type="SUPFAM" id="SSF57924">
    <property type="entry name" value="Inhibitor of apoptosis (IAP) repeat"/>
    <property type="match status" value="1"/>
</dbReference>
<protein>
    <submittedName>
        <fullName evidence="4">Baculoviral IAP repeat-containing protein 5-like</fullName>
    </submittedName>
</protein>
<accession>A0A8B8FP45</accession>
<dbReference type="GeneID" id="112684840"/>
<dbReference type="Gene3D" id="1.10.1170.10">
    <property type="entry name" value="Inhibitor Of Apoptosis Protein (2mihbC-IAP-1), Chain A"/>
    <property type="match status" value="1"/>
</dbReference>
<reference evidence="4" key="1">
    <citation type="submission" date="2025-08" db="UniProtKB">
        <authorList>
            <consortium name="RefSeq"/>
        </authorList>
    </citation>
    <scope>IDENTIFICATION</scope>
    <source>
        <tissue evidence="4">Whole body</tissue>
    </source>
</reference>
<dbReference type="PANTHER" id="PTHR46771:SF5">
    <property type="entry name" value="DETERIN"/>
    <property type="match status" value="1"/>
</dbReference>
<evidence type="ECO:0000313" key="4">
    <source>
        <dbReference type="RefSeq" id="XP_025412328.1"/>
    </source>
</evidence>
<evidence type="ECO:0000256" key="1">
    <source>
        <dbReference type="ARBA" id="ARBA00022723"/>
    </source>
</evidence>
<evidence type="ECO:0000313" key="3">
    <source>
        <dbReference type="Proteomes" id="UP000694846"/>
    </source>
</evidence>